<evidence type="ECO:0000259" key="11">
    <source>
        <dbReference type="Pfam" id="PF01134"/>
    </source>
</evidence>
<dbReference type="SUPFAM" id="SSF51905">
    <property type="entry name" value="FAD/NAD(P)-binding domain"/>
    <property type="match status" value="1"/>
</dbReference>
<dbReference type="InterPro" id="IPR002218">
    <property type="entry name" value="MnmG-rel"/>
</dbReference>
<dbReference type="EMBL" id="MFNE01000007">
    <property type="protein sequence ID" value="OGG96936.1"/>
    <property type="molecule type" value="Genomic_DNA"/>
</dbReference>
<dbReference type="Gene3D" id="3.50.50.60">
    <property type="entry name" value="FAD/NAD(P)-binding domain"/>
    <property type="match status" value="2"/>
</dbReference>
<dbReference type="NCBIfam" id="TIGR00137">
    <property type="entry name" value="gid_trmFO"/>
    <property type="match status" value="1"/>
</dbReference>
<keyword evidence="8 10" id="KW-0521">NADP</keyword>
<dbReference type="HAMAP" id="MF_01037">
    <property type="entry name" value="TrmFO"/>
    <property type="match status" value="1"/>
</dbReference>
<proteinExistence type="inferred from homology"/>
<dbReference type="Proteomes" id="UP000178449">
    <property type="component" value="Unassembled WGS sequence"/>
</dbReference>
<organism evidence="12 13">
    <name type="scientific">Candidatus Lambdaproteobacteria bacterium RIFOXYD2_FULL_50_16</name>
    <dbReference type="NCBI Taxonomy" id="1817772"/>
    <lineage>
        <taxon>Bacteria</taxon>
        <taxon>Pseudomonadati</taxon>
        <taxon>Pseudomonadota</taxon>
        <taxon>Candidatus Lambdaproteobacteria</taxon>
    </lineage>
</organism>
<keyword evidence="2 10" id="KW-0963">Cytoplasm</keyword>
<dbReference type="InterPro" id="IPR040131">
    <property type="entry name" value="MnmG_N"/>
</dbReference>
<dbReference type="GO" id="GO:0030488">
    <property type="term" value="P:tRNA methylation"/>
    <property type="evidence" value="ECO:0007669"/>
    <property type="project" value="TreeGrafter"/>
</dbReference>
<comment type="cofactor">
    <cofactor evidence="1 10">
        <name>FAD</name>
        <dbReference type="ChEBI" id="CHEBI:57692"/>
    </cofactor>
</comment>
<dbReference type="PANTHER" id="PTHR11806:SF2">
    <property type="entry name" value="METHYLENETETRAHYDROFOLATE--TRNA-(URACIL-5-)-METHYLTRANSFERASE TRMFO"/>
    <property type="match status" value="1"/>
</dbReference>
<dbReference type="PANTHER" id="PTHR11806">
    <property type="entry name" value="GLUCOSE INHIBITED DIVISION PROTEIN A"/>
    <property type="match status" value="1"/>
</dbReference>
<evidence type="ECO:0000313" key="13">
    <source>
        <dbReference type="Proteomes" id="UP000178449"/>
    </source>
</evidence>
<comment type="similarity">
    <text evidence="10">Belongs to the MnmG family. TrmFO subfamily.</text>
</comment>
<evidence type="ECO:0000256" key="2">
    <source>
        <dbReference type="ARBA" id="ARBA00022490"/>
    </source>
</evidence>
<evidence type="ECO:0000256" key="8">
    <source>
        <dbReference type="ARBA" id="ARBA00022857"/>
    </source>
</evidence>
<comment type="catalytic activity">
    <reaction evidence="10">
        <text>uridine(54) in tRNA + (6R)-5,10-methylene-5,6,7,8-tetrahydrofolate + NADH + H(+) = 5-methyluridine(54) in tRNA + (6S)-5,6,7,8-tetrahydrofolate + NAD(+)</text>
        <dbReference type="Rhea" id="RHEA:16873"/>
        <dbReference type="Rhea" id="RHEA-COMP:10167"/>
        <dbReference type="Rhea" id="RHEA-COMP:10193"/>
        <dbReference type="ChEBI" id="CHEBI:15378"/>
        <dbReference type="ChEBI" id="CHEBI:15636"/>
        <dbReference type="ChEBI" id="CHEBI:57453"/>
        <dbReference type="ChEBI" id="CHEBI:57540"/>
        <dbReference type="ChEBI" id="CHEBI:57945"/>
        <dbReference type="ChEBI" id="CHEBI:65315"/>
        <dbReference type="ChEBI" id="CHEBI:74447"/>
        <dbReference type="EC" id="2.1.1.74"/>
    </reaction>
</comment>
<comment type="caution">
    <text evidence="12">The sequence shown here is derived from an EMBL/GenBank/DDBJ whole genome shotgun (WGS) entry which is preliminary data.</text>
</comment>
<comment type="function">
    <text evidence="10">Catalyzes the folate-dependent formation of 5-methyl-uridine at position 54 (M-5-U54) in all tRNAs.</text>
</comment>
<evidence type="ECO:0000256" key="4">
    <source>
        <dbReference type="ARBA" id="ARBA00022630"/>
    </source>
</evidence>
<dbReference type="GO" id="GO:0050660">
    <property type="term" value="F:flavin adenine dinucleotide binding"/>
    <property type="evidence" value="ECO:0007669"/>
    <property type="project" value="UniProtKB-UniRule"/>
</dbReference>
<dbReference type="NCBIfam" id="NF003739">
    <property type="entry name" value="PRK05335.1"/>
    <property type="match status" value="1"/>
</dbReference>
<evidence type="ECO:0000256" key="9">
    <source>
        <dbReference type="ARBA" id="ARBA00023027"/>
    </source>
</evidence>
<gene>
    <name evidence="10" type="primary">trmFO</name>
    <name evidence="12" type="ORF">A2527_00210</name>
</gene>
<protein>
    <recommendedName>
        <fullName evidence="10">Methylenetetrahydrofolate--tRNA-(uracil-5-)-methyltransferase TrmFO</fullName>
        <ecNumber evidence="10">2.1.1.74</ecNumber>
    </recommendedName>
    <alternativeName>
        <fullName evidence="10">Folate-dependent tRNA (uracil-5-)-methyltransferase</fullName>
    </alternativeName>
    <alternativeName>
        <fullName evidence="10">Folate-dependent tRNA(M-5-U54)-methyltransferase</fullName>
    </alternativeName>
</protein>
<keyword evidence="3 10" id="KW-0489">Methyltransferase</keyword>
<feature type="domain" description="MnmG N-terminal" evidence="11">
    <location>
        <begin position="7"/>
        <end position="371"/>
    </location>
</feature>
<dbReference type="PROSITE" id="PS51257">
    <property type="entry name" value="PROKAR_LIPOPROTEIN"/>
    <property type="match status" value="1"/>
</dbReference>
<keyword evidence="6 10" id="KW-0819">tRNA processing</keyword>
<keyword evidence="4 10" id="KW-0285">Flavoprotein</keyword>
<evidence type="ECO:0000256" key="10">
    <source>
        <dbReference type="HAMAP-Rule" id="MF_01037"/>
    </source>
</evidence>
<feature type="binding site" evidence="10">
    <location>
        <begin position="12"/>
        <end position="17"/>
    </location>
    <ligand>
        <name>FAD</name>
        <dbReference type="ChEBI" id="CHEBI:57692"/>
    </ligand>
</feature>
<evidence type="ECO:0000256" key="3">
    <source>
        <dbReference type="ARBA" id="ARBA00022603"/>
    </source>
</evidence>
<dbReference type="GO" id="GO:0005829">
    <property type="term" value="C:cytosol"/>
    <property type="evidence" value="ECO:0007669"/>
    <property type="project" value="TreeGrafter"/>
</dbReference>
<keyword evidence="7 10" id="KW-0274">FAD</keyword>
<evidence type="ECO:0000256" key="6">
    <source>
        <dbReference type="ARBA" id="ARBA00022694"/>
    </source>
</evidence>
<dbReference type="STRING" id="1817772.A2527_00210"/>
<evidence type="ECO:0000256" key="5">
    <source>
        <dbReference type="ARBA" id="ARBA00022679"/>
    </source>
</evidence>
<dbReference type="InterPro" id="IPR036188">
    <property type="entry name" value="FAD/NAD-bd_sf"/>
</dbReference>
<keyword evidence="5 10" id="KW-0808">Transferase</keyword>
<reference evidence="12 13" key="1">
    <citation type="journal article" date="2016" name="Nat. Commun.">
        <title>Thousands of microbial genomes shed light on interconnected biogeochemical processes in an aquifer system.</title>
        <authorList>
            <person name="Anantharaman K."/>
            <person name="Brown C.T."/>
            <person name="Hug L.A."/>
            <person name="Sharon I."/>
            <person name="Castelle C.J."/>
            <person name="Probst A.J."/>
            <person name="Thomas B.C."/>
            <person name="Singh A."/>
            <person name="Wilkins M.J."/>
            <person name="Karaoz U."/>
            <person name="Brodie E.L."/>
            <person name="Williams K.H."/>
            <person name="Hubbard S.S."/>
            <person name="Banfield J.F."/>
        </authorList>
    </citation>
    <scope>NUCLEOTIDE SEQUENCE [LARGE SCALE GENOMIC DNA]</scope>
</reference>
<evidence type="ECO:0000256" key="7">
    <source>
        <dbReference type="ARBA" id="ARBA00022827"/>
    </source>
</evidence>
<dbReference type="InterPro" id="IPR004417">
    <property type="entry name" value="TrmFO"/>
</dbReference>
<dbReference type="GO" id="GO:0002098">
    <property type="term" value="P:tRNA wobble uridine modification"/>
    <property type="evidence" value="ECO:0007669"/>
    <property type="project" value="TreeGrafter"/>
</dbReference>
<dbReference type="Pfam" id="PF01134">
    <property type="entry name" value="GIDA"/>
    <property type="match status" value="1"/>
</dbReference>
<dbReference type="AlphaFoldDB" id="A0A1F6GFN8"/>
<name>A0A1F6GFN8_9PROT</name>
<dbReference type="GO" id="GO:0047151">
    <property type="term" value="F:tRNA (uracil(54)-C5)-methyltransferase activity, 5,10-methylenetetrahydrofolate-dependent"/>
    <property type="evidence" value="ECO:0007669"/>
    <property type="project" value="UniProtKB-UniRule"/>
</dbReference>
<accession>A0A1F6GFN8</accession>
<keyword evidence="9 10" id="KW-0520">NAD</keyword>
<evidence type="ECO:0000313" key="12">
    <source>
        <dbReference type="EMBL" id="OGG96936.1"/>
    </source>
</evidence>
<evidence type="ECO:0000256" key="1">
    <source>
        <dbReference type="ARBA" id="ARBA00001974"/>
    </source>
</evidence>
<dbReference type="EC" id="2.1.1.74" evidence="10"/>
<comment type="catalytic activity">
    <reaction evidence="10">
        <text>uridine(54) in tRNA + (6R)-5,10-methylene-5,6,7,8-tetrahydrofolate + NADPH + H(+) = 5-methyluridine(54) in tRNA + (6S)-5,6,7,8-tetrahydrofolate + NADP(+)</text>
        <dbReference type="Rhea" id="RHEA:62372"/>
        <dbReference type="Rhea" id="RHEA-COMP:10167"/>
        <dbReference type="Rhea" id="RHEA-COMP:10193"/>
        <dbReference type="ChEBI" id="CHEBI:15378"/>
        <dbReference type="ChEBI" id="CHEBI:15636"/>
        <dbReference type="ChEBI" id="CHEBI:57453"/>
        <dbReference type="ChEBI" id="CHEBI:57783"/>
        <dbReference type="ChEBI" id="CHEBI:58349"/>
        <dbReference type="ChEBI" id="CHEBI:65315"/>
        <dbReference type="ChEBI" id="CHEBI:74447"/>
        <dbReference type="EC" id="2.1.1.74"/>
    </reaction>
</comment>
<comment type="subcellular location">
    <subcellularLocation>
        <location evidence="10">Cytoplasm</location>
    </subcellularLocation>
</comment>
<sequence>MINLRNKIAVIGGGLAGCEAAWQVARSGFGVDLWEMRPLKNTPAHQTGDLAELVCSNSFKSMDPGNAHGGLKGLLLEGGSLLIKAAQKAQVPAGSALAVDKSLFSKFVEEGLESVQVNRINQEVTDLDPLLDRYDHLIVASGPLTSDFLAEHIANRLGESGLYFYDAIAPVVFLDSVDPSLVYRASRWDKGEADYLNCPFSQDQYLAWIEALLKAEKVGFKDFEQAKHFEGCLPIEVLAERGPETLAHGPLKPVGLLDPRSQKQAYAVLQLRQENRAGTLYNLVGCQTRMTWPEQKRVFRMVPGLEQAEFARLGSMHRNTFINSPKYLGPGLVLKSQSQMRFAGQITGAEGYTEAVATGFWAAFCLVAELRAQPIPVAPKNSLIGGLIGYLLGAATSNFQPMNANWGLVQSGPKPKKMGKAEFRVALSKQGAEAWGDLLRSHNWPS</sequence>